<dbReference type="InterPro" id="IPR000871">
    <property type="entry name" value="Beta-lactam_class-A"/>
</dbReference>
<dbReference type="AlphaFoldDB" id="A0A7X3C454"/>
<dbReference type="InterPro" id="IPR045155">
    <property type="entry name" value="Beta-lactam_cat"/>
</dbReference>
<dbReference type="Proteomes" id="UP000466388">
    <property type="component" value="Unassembled WGS sequence"/>
</dbReference>
<name>A0A7X3C454_9LACO</name>
<evidence type="ECO:0000259" key="1">
    <source>
        <dbReference type="Pfam" id="PF13354"/>
    </source>
</evidence>
<dbReference type="GO" id="GO:0008800">
    <property type="term" value="F:beta-lactamase activity"/>
    <property type="evidence" value="ECO:0007669"/>
    <property type="project" value="InterPro"/>
</dbReference>
<dbReference type="Gene3D" id="3.40.710.10">
    <property type="entry name" value="DD-peptidase/beta-lactamase superfamily"/>
    <property type="match status" value="1"/>
</dbReference>
<feature type="domain" description="Beta-lactamase class A catalytic" evidence="1">
    <location>
        <begin position="110"/>
        <end position="328"/>
    </location>
</feature>
<accession>A0A7X3C454</accession>
<gene>
    <name evidence="2" type="ORF">GM612_11315</name>
</gene>
<comment type="caution">
    <text evidence="2">The sequence shown here is derived from an EMBL/GenBank/DDBJ whole genome shotgun (WGS) entry which is preliminary data.</text>
</comment>
<dbReference type="SUPFAM" id="SSF56601">
    <property type="entry name" value="beta-lactamase/transpeptidase-like"/>
    <property type="match status" value="1"/>
</dbReference>
<dbReference type="PANTHER" id="PTHR35333:SF3">
    <property type="entry name" value="BETA-LACTAMASE-TYPE TRANSPEPTIDASE FOLD CONTAINING PROTEIN"/>
    <property type="match status" value="1"/>
</dbReference>
<organism evidence="2 3">
    <name type="scientific">Secundilactobacillus folii</name>
    <dbReference type="NCBI Taxonomy" id="2678357"/>
    <lineage>
        <taxon>Bacteria</taxon>
        <taxon>Bacillati</taxon>
        <taxon>Bacillota</taxon>
        <taxon>Bacilli</taxon>
        <taxon>Lactobacillales</taxon>
        <taxon>Lactobacillaceae</taxon>
        <taxon>Secundilactobacillus</taxon>
    </lineage>
</organism>
<evidence type="ECO:0000313" key="3">
    <source>
        <dbReference type="Proteomes" id="UP000466388"/>
    </source>
</evidence>
<proteinExistence type="predicted"/>
<dbReference type="PANTHER" id="PTHR35333">
    <property type="entry name" value="BETA-LACTAMASE"/>
    <property type="match status" value="1"/>
</dbReference>
<sequence>MGYRLMKFKFYILESIIISSLLLTGCGAHGSSKVKTGSENATTSNHAVTAIRKQVPKTANAQNIHVPALREASNDKWVGTGSSTGLVSVINRSMTGLVSGAHGPAKWTVAVTSLDGDQHAYMTNWSPGHAQSSASTIKLFILIRYYQELKQGTIHASDRYTLRKADKVEGSGILLHKKVGTQYTMSQLVKLMIEKSDNIATNVLINKLGSFKGVDQTISQVVGPKHYSSLERKMMDISDPDNGRSNRINAWEAVQTLRAIYRGHLIDASADQAMMTPMLKTENRTKLPANLPSGAICWNKSGESNYRGVENDMGIIKYQGHVFMIAALIEMDGDGQTPHNATEEQTESQVAAIARLGANVTHWMVQN</sequence>
<dbReference type="EMBL" id="WNJO01000020">
    <property type="protein sequence ID" value="MTV83207.1"/>
    <property type="molecule type" value="Genomic_DNA"/>
</dbReference>
<reference evidence="2 3" key="1">
    <citation type="submission" date="2019-11" db="EMBL/GenBank/DDBJ databases">
        <title>Lactobacillus sp. nov. CRM56-3, isolated from fermented tea leaves.</title>
        <authorList>
            <person name="Phuengjayaem S."/>
            <person name="Tanasupawat S."/>
        </authorList>
    </citation>
    <scope>NUCLEOTIDE SEQUENCE [LARGE SCALE GENOMIC DNA]</scope>
    <source>
        <strain evidence="2 3">CRM56-3</strain>
    </source>
</reference>
<dbReference type="InterPro" id="IPR012338">
    <property type="entry name" value="Beta-lactam/transpept-like"/>
</dbReference>
<dbReference type="Pfam" id="PF13354">
    <property type="entry name" value="Beta-lactamase2"/>
    <property type="match status" value="1"/>
</dbReference>
<dbReference type="GO" id="GO:0046677">
    <property type="term" value="P:response to antibiotic"/>
    <property type="evidence" value="ECO:0007669"/>
    <property type="project" value="InterPro"/>
</dbReference>
<dbReference type="PROSITE" id="PS51257">
    <property type="entry name" value="PROKAR_LIPOPROTEIN"/>
    <property type="match status" value="1"/>
</dbReference>
<evidence type="ECO:0000313" key="2">
    <source>
        <dbReference type="EMBL" id="MTV83207.1"/>
    </source>
</evidence>
<keyword evidence="3" id="KW-1185">Reference proteome</keyword>
<protein>
    <recommendedName>
        <fullName evidence="1">Beta-lactamase class A catalytic domain-containing protein</fullName>
    </recommendedName>
</protein>
<dbReference type="GO" id="GO:0030655">
    <property type="term" value="P:beta-lactam antibiotic catabolic process"/>
    <property type="evidence" value="ECO:0007669"/>
    <property type="project" value="InterPro"/>
</dbReference>